<evidence type="ECO:0000256" key="1">
    <source>
        <dbReference type="ARBA" id="ARBA00004141"/>
    </source>
</evidence>
<dbReference type="InterPro" id="IPR045069">
    <property type="entry name" value="MATE_euk"/>
</dbReference>
<keyword evidence="3" id="KW-0813">Transport</keyword>
<reference evidence="8 9" key="1">
    <citation type="submission" date="2024-05" db="EMBL/GenBank/DDBJ databases">
        <title>Haplotype-resolved chromosome-level genome assembly of Huyou (Citrus changshanensis).</title>
        <authorList>
            <person name="Miao C."/>
            <person name="Chen W."/>
            <person name="Wu Y."/>
            <person name="Wang L."/>
            <person name="Zhao S."/>
            <person name="Grierson D."/>
            <person name="Xu C."/>
            <person name="Chen K."/>
        </authorList>
    </citation>
    <scope>NUCLEOTIDE SEQUENCE [LARGE SCALE GENOMIC DNA]</scope>
    <source>
        <strain evidence="8">01-14</strain>
        <tissue evidence="8">Leaf</tissue>
    </source>
</reference>
<dbReference type="AlphaFoldDB" id="A0AAP0M2X8"/>
<dbReference type="GO" id="GO:0016020">
    <property type="term" value="C:membrane"/>
    <property type="evidence" value="ECO:0007669"/>
    <property type="project" value="UniProtKB-SubCell"/>
</dbReference>
<keyword evidence="9" id="KW-1185">Reference proteome</keyword>
<feature type="transmembrane region" description="Helical" evidence="7">
    <location>
        <begin position="61"/>
        <end position="79"/>
    </location>
</feature>
<feature type="transmembrane region" description="Helical" evidence="7">
    <location>
        <begin position="30"/>
        <end position="49"/>
    </location>
</feature>
<dbReference type="NCBIfam" id="TIGR00797">
    <property type="entry name" value="matE"/>
    <property type="match status" value="1"/>
</dbReference>
<organism evidence="8 9">
    <name type="scientific">Citrus x changshan-huyou</name>
    <dbReference type="NCBI Taxonomy" id="2935761"/>
    <lineage>
        <taxon>Eukaryota</taxon>
        <taxon>Viridiplantae</taxon>
        <taxon>Streptophyta</taxon>
        <taxon>Embryophyta</taxon>
        <taxon>Tracheophyta</taxon>
        <taxon>Spermatophyta</taxon>
        <taxon>Magnoliopsida</taxon>
        <taxon>eudicotyledons</taxon>
        <taxon>Gunneridae</taxon>
        <taxon>Pentapetalae</taxon>
        <taxon>rosids</taxon>
        <taxon>malvids</taxon>
        <taxon>Sapindales</taxon>
        <taxon>Rutaceae</taxon>
        <taxon>Aurantioideae</taxon>
        <taxon>Citrus</taxon>
    </lineage>
</organism>
<evidence type="ECO:0000313" key="8">
    <source>
        <dbReference type="EMBL" id="KAK9194501.1"/>
    </source>
</evidence>
<keyword evidence="5 7" id="KW-1133">Transmembrane helix</keyword>
<comment type="subcellular location">
    <subcellularLocation>
        <location evidence="1">Membrane</location>
        <topology evidence="1">Multi-pass membrane protein</topology>
    </subcellularLocation>
</comment>
<evidence type="ECO:0000313" key="9">
    <source>
        <dbReference type="Proteomes" id="UP001428341"/>
    </source>
</evidence>
<dbReference type="Proteomes" id="UP001428341">
    <property type="component" value="Unassembled WGS sequence"/>
</dbReference>
<evidence type="ECO:0000256" key="4">
    <source>
        <dbReference type="ARBA" id="ARBA00022692"/>
    </source>
</evidence>
<dbReference type="GO" id="GO:0042910">
    <property type="term" value="F:xenobiotic transmembrane transporter activity"/>
    <property type="evidence" value="ECO:0007669"/>
    <property type="project" value="InterPro"/>
</dbReference>
<feature type="transmembrane region" description="Helical" evidence="7">
    <location>
        <begin position="422"/>
        <end position="444"/>
    </location>
</feature>
<feature type="transmembrane region" description="Helical" evidence="7">
    <location>
        <begin position="305"/>
        <end position="325"/>
    </location>
</feature>
<feature type="transmembrane region" description="Helical" evidence="7">
    <location>
        <begin position="346"/>
        <end position="373"/>
    </location>
</feature>
<proteinExistence type="inferred from homology"/>
<evidence type="ECO:0000256" key="7">
    <source>
        <dbReference type="RuleBase" id="RU004914"/>
    </source>
</evidence>
<dbReference type="GO" id="GO:1990961">
    <property type="term" value="P:xenobiotic detoxification by transmembrane export across the plasma membrane"/>
    <property type="evidence" value="ECO:0007669"/>
    <property type="project" value="InterPro"/>
</dbReference>
<comment type="similarity">
    <text evidence="2 7">Belongs to the multi antimicrobial extrusion (MATE) (TC 2.A.66.1) family.</text>
</comment>
<feature type="transmembrane region" description="Helical" evidence="7">
    <location>
        <begin position="223"/>
        <end position="244"/>
    </location>
</feature>
<feature type="transmembrane region" description="Helical" evidence="7">
    <location>
        <begin position="85"/>
        <end position="106"/>
    </location>
</feature>
<feature type="transmembrane region" description="Helical" evidence="7">
    <location>
        <begin position="193"/>
        <end position="217"/>
    </location>
</feature>
<keyword evidence="4 7" id="KW-0812">Transmembrane</keyword>
<gene>
    <name evidence="8" type="ORF">WN944_005208</name>
</gene>
<evidence type="ECO:0000256" key="5">
    <source>
        <dbReference type="ARBA" id="ARBA00022989"/>
    </source>
</evidence>
<keyword evidence="6 7" id="KW-0472">Membrane</keyword>
<dbReference type="EMBL" id="JBCGBO010000006">
    <property type="protein sequence ID" value="KAK9194501.1"/>
    <property type="molecule type" value="Genomic_DNA"/>
</dbReference>
<feature type="transmembrane region" description="Helical" evidence="7">
    <location>
        <begin position="450"/>
        <end position="474"/>
    </location>
</feature>
<dbReference type="CDD" id="cd13132">
    <property type="entry name" value="MATE_eukaryotic"/>
    <property type="match status" value="1"/>
</dbReference>
<accession>A0AAP0M2X8</accession>
<evidence type="ECO:0000256" key="6">
    <source>
        <dbReference type="ARBA" id="ARBA00023136"/>
    </source>
</evidence>
<name>A0AAP0M2X8_9ROSI</name>
<feature type="transmembrane region" description="Helical" evidence="7">
    <location>
        <begin position="127"/>
        <end position="147"/>
    </location>
</feature>
<protein>
    <recommendedName>
        <fullName evidence="7">Protein DETOXIFICATION</fullName>
    </recommendedName>
    <alternativeName>
        <fullName evidence="7">Multidrug and toxic compound extrusion protein</fullName>
    </alternativeName>
</protein>
<evidence type="ECO:0000256" key="2">
    <source>
        <dbReference type="ARBA" id="ARBA00010199"/>
    </source>
</evidence>
<dbReference type="PANTHER" id="PTHR11206">
    <property type="entry name" value="MULTIDRUG RESISTANCE PROTEIN"/>
    <property type="match status" value="1"/>
</dbReference>
<sequence>MEEPLLGEIREEETKWVVTRGAFVEELKKLSFLAAPMVGVTVSQYLLPAVSLMMAGHLGELTLASVAIATSFTNVTGIIPLTCQVFMYIVFIGALNFGQFGFACALETLCGQAYGAKHYQQIGTYTYSAMFFCIAICFPISVLWIFMDKVLILLGQDPEIATGACNFSISLIPALLAFAVLRPLIHNLQSQSLILPLFLSACATLCFHILLCWYLVFKANFRIVGAALAIGLSYCLNAVILALYMRYSSSCEKTRVFIFSDIFSCIKEFFSFALPTVVMFCLEWWSFEILILLSGLLPNSKLETSVLSICLTISSTHYFIPYGIGAAASTRVSNELGAGNPQAAQLAACVVMVLAVTEAVIVGTILFCCRYVLAYAFNSDKDVVNYVSELVPLLSFSIIMDSLQSVLSGVARGTGWQHIGAYVNLGAYYIVGIPLASVLCFVLNLRGKGLWIGIMTGSAVQAIVLAIITVTTNWRKQARMARERIFEGTYSAGNRSV</sequence>
<dbReference type="GO" id="GO:0015297">
    <property type="term" value="F:antiporter activity"/>
    <property type="evidence" value="ECO:0007669"/>
    <property type="project" value="InterPro"/>
</dbReference>
<dbReference type="Pfam" id="PF01554">
    <property type="entry name" value="MatE"/>
    <property type="match status" value="2"/>
</dbReference>
<feature type="transmembrane region" description="Helical" evidence="7">
    <location>
        <begin position="159"/>
        <end position="181"/>
    </location>
</feature>
<evidence type="ECO:0000256" key="3">
    <source>
        <dbReference type="ARBA" id="ARBA00022448"/>
    </source>
</evidence>
<dbReference type="InterPro" id="IPR002528">
    <property type="entry name" value="MATE_fam"/>
</dbReference>
<comment type="caution">
    <text evidence="8">The sequence shown here is derived from an EMBL/GenBank/DDBJ whole genome shotgun (WGS) entry which is preliminary data.</text>
</comment>